<evidence type="ECO:0000313" key="3">
    <source>
        <dbReference type="Proteomes" id="UP001075354"/>
    </source>
</evidence>
<dbReference type="GO" id="GO:0051864">
    <property type="term" value="F:histone H3K36 demethylase activity"/>
    <property type="evidence" value="ECO:0007669"/>
    <property type="project" value="TreeGrafter"/>
</dbReference>
<dbReference type="PANTHER" id="PTHR10694:SF7">
    <property type="entry name" value="[HISTONE H3]-TRIMETHYL-L-LYSINE(9) DEMETHYLASE"/>
    <property type="match status" value="1"/>
</dbReference>
<dbReference type="EMBL" id="JAPTSV010000845">
    <property type="protein sequence ID" value="KAJ1518882.1"/>
    <property type="molecule type" value="Genomic_DNA"/>
</dbReference>
<dbReference type="SUPFAM" id="SSF51197">
    <property type="entry name" value="Clavaminate synthase-like"/>
    <property type="match status" value="1"/>
</dbReference>
<sequence>MLPDDTCFTKDEYGFPTVIVRAENLKDFPQLVTFINEKGYGRPSGLLKLRLHPDDRRDEKVIEEAMTLLKERFSHQVSKSRTKRFTYNPDGQLFMKASVEDHIYQYVKCRCSASERSKFIKEATELSSYSGKVPNCCTEILESEGLNGLRQHLFSELDRLSTYTDSVNQNIKKLEQIRRMTYAEPKMQGQPLIYGAGIQVDPDSPIEICGGFSLSTLNTVLDTLDEKYDGIAYPYLYVGSKHTVFPWHIEDGGAYSINYLVCGCPKSWYAFAPEHYGLVDAISSRFRLQLGHSSCRALLGDHKVLVADPEVYSALGIPYVMAIQQPGDFMITFPFSLHSGANLGHNLAIAVNFADMEWIELAMYAPTCECSRVQIHMDLTKLIQMYKPDLLNTYLEDSALVPPPGHPCNVTPLVKSSSHDGVNIALCGSRSNRIIPNKENQSIVRTTSSKRGRTLYCPGCSQSFVDNRMQRLKNHIQMKHQETAESLLSIVDSKYPTKTLKTDLMFQCKVCDKVLRGSSTHIRSHHTKEHGKLPFTGAVKV</sequence>
<evidence type="ECO:0000313" key="2">
    <source>
        <dbReference type="EMBL" id="KAJ1518882.1"/>
    </source>
</evidence>
<dbReference type="GO" id="GO:0032454">
    <property type="term" value="F:histone H3K9 demethylase activity"/>
    <property type="evidence" value="ECO:0007669"/>
    <property type="project" value="TreeGrafter"/>
</dbReference>
<protein>
    <recommendedName>
        <fullName evidence="1">JmjC domain-containing protein</fullName>
    </recommendedName>
</protein>
<dbReference type="GO" id="GO:0010468">
    <property type="term" value="P:regulation of gene expression"/>
    <property type="evidence" value="ECO:0007669"/>
    <property type="project" value="TreeGrafter"/>
</dbReference>
<dbReference type="Pfam" id="PF02373">
    <property type="entry name" value="JmjC"/>
    <property type="match status" value="1"/>
</dbReference>
<keyword evidence="3" id="KW-1185">Reference proteome</keyword>
<dbReference type="Gene3D" id="3.30.160.60">
    <property type="entry name" value="Classic Zinc Finger"/>
    <property type="match status" value="1"/>
</dbReference>
<dbReference type="InterPro" id="IPR003347">
    <property type="entry name" value="JmjC_dom"/>
</dbReference>
<evidence type="ECO:0000259" key="1">
    <source>
        <dbReference type="PROSITE" id="PS51184"/>
    </source>
</evidence>
<gene>
    <name evidence="2" type="ORF">ONE63_011512</name>
</gene>
<name>A0AAV7X2M8_9NEOP</name>
<dbReference type="PANTHER" id="PTHR10694">
    <property type="entry name" value="LYSINE-SPECIFIC DEMETHYLASE"/>
    <property type="match status" value="1"/>
</dbReference>
<organism evidence="2 3">
    <name type="scientific">Megalurothrips usitatus</name>
    <name type="common">bean blossom thrips</name>
    <dbReference type="NCBI Taxonomy" id="439358"/>
    <lineage>
        <taxon>Eukaryota</taxon>
        <taxon>Metazoa</taxon>
        <taxon>Ecdysozoa</taxon>
        <taxon>Arthropoda</taxon>
        <taxon>Hexapoda</taxon>
        <taxon>Insecta</taxon>
        <taxon>Pterygota</taxon>
        <taxon>Neoptera</taxon>
        <taxon>Paraneoptera</taxon>
        <taxon>Thysanoptera</taxon>
        <taxon>Terebrantia</taxon>
        <taxon>Thripoidea</taxon>
        <taxon>Thripidae</taxon>
        <taxon>Megalurothrips</taxon>
    </lineage>
</organism>
<dbReference type="Gene3D" id="2.60.120.650">
    <property type="entry name" value="Cupin"/>
    <property type="match status" value="1"/>
</dbReference>
<dbReference type="SMART" id="SM00558">
    <property type="entry name" value="JmjC"/>
    <property type="match status" value="1"/>
</dbReference>
<accession>A0AAV7X2M8</accession>
<comment type="caution">
    <text evidence="2">The sequence shown here is derived from an EMBL/GenBank/DDBJ whole genome shotgun (WGS) entry which is preliminary data.</text>
</comment>
<feature type="domain" description="JmjC" evidence="1">
    <location>
        <begin position="201"/>
        <end position="370"/>
    </location>
</feature>
<reference evidence="2" key="1">
    <citation type="submission" date="2022-12" db="EMBL/GenBank/DDBJ databases">
        <title>Chromosome-level genome assembly of the bean flower thrips Megalurothrips usitatus.</title>
        <authorList>
            <person name="Ma L."/>
            <person name="Liu Q."/>
            <person name="Li H."/>
            <person name="Cai W."/>
        </authorList>
    </citation>
    <scope>NUCLEOTIDE SEQUENCE</scope>
    <source>
        <strain evidence="2">Cailab_2022a</strain>
    </source>
</reference>
<dbReference type="AlphaFoldDB" id="A0AAV7X2M8"/>
<proteinExistence type="predicted"/>
<dbReference type="GO" id="GO:0000785">
    <property type="term" value="C:chromatin"/>
    <property type="evidence" value="ECO:0007669"/>
    <property type="project" value="TreeGrafter"/>
</dbReference>
<dbReference type="Proteomes" id="UP001075354">
    <property type="component" value="Unassembled WGS sequence"/>
</dbReference>
<dbReference type="GO" id="GO:0005634">
    <property type="term" value="C:nucleus"/>
    <property type="evidence" value="ECO:0007669"/>
    <property type="project" value="TreeGrafter"/>
</dbReference>
<dbReference type="PROSITE" id="PS51184">
    <property type="entry name" value="JMJC"/>
    <property type="match status" value="1"/>
</dbReference>